<sequence>MSMSSIEQFDIGDFPNEYRTSMDFGSVAGGNIIATQTRVHGAEDWWESGEINSFWSGPGFSQDNTAEEELCCLNINENTSLDDLYVDIVSPPFQSCDEEISKLLSIPSQNSEVLEPEQEKSIIYSSPSFKVLNIFGSGFSRLNGEKIEMPNYKITCTELAAEKFIQSCSQTIDELSVLSHPYASSVLGLSKEVKDVELIHCLLASTEKVSQQQFDRARVVTSKGWEKKQQYDIVERLKNPDTSIISFYQSVPFIQICQYSGIQAIIDNVGGAKKVHIIDLEIRGGSQCTILMQALAARDDCPLEHLKITAIGTRSKPKIEQLMSFAWSMNLPFSFNIVMVEDMRDLNEDLFELDAEEAVAVYSPYILNTMIQRPDQMSV</sequence>
<evidence type="ECO:0000313" key="4">
    <source>
        <dbReference type="EMBL" id="CAK9138910.1"/>
    </source>
</evidence>
<dbReference type="AlphaFoldDB" id="A0ABC8R2F0"/>
<evidence type="ECO:0000256" key="2">
    <source>
        <dbReference type="ARBA" id="ARBA00023163"/>
    </source>
</evidence>
<evidence type="ECO:0000256" key="3">
    <source>
        <dbReference type="PROSITE-ProRule" id="PRU01191"/>
    </source>
</evidence>
<protein>
    <submittedName>
        <fullName evidence="4">Uncharacterized protein</fullName>
    </submittedName>
</protein>
<comment type="caution">
    <text evidence="4">The sequence shown here is derived from an EMBL/GenBank/DDBJ whole genome shotgun (WGS) entry which is preliminary data.</text>
</comment>
<dbReference type="PROSITE" id="PS50985">
    <property type="entry name" value="GRAS"/>
    <property type="match status" value="1"/>
</dbReference>
<dbReference type="Pfam" id="PF03514">
    <property type="entry name" value="GRAS"/>
    <property type="match status" value="1"/>
</dbReference>
<dbReference type="EMBL" id="CAUOFW020000925">
    <property type="protein sequence ID" value="CAK9138910.1"/>
    <property type="molecule type" value="Genomic_DNA"/>
</dbReference>
<evidence type="ECO:0000313" key="5">
    <source>
        <dbReference type="Proteomes" id="UP001642360"/>
    </source>
</evidence>
<keyword evidence="1" id="KW-0805">Transcription regulation</keyword>
<accession>A0ABC8R2F0</accession>
<dbReference type="Proteomes" id="UP001642360">
    <property type="component" value="Unassembled WGS sequence"/>
</dbReference>
<evidence type="ECO:0000256" key="1">
    <source>
        <dbReference type="ARBA" id="ARBA00023015"/>
    </source>
</evidence>
<feature type="short sequence motif" description="VHIID" evidence="3">
    <location>
        <begin position="275"/>
        <end position="279"/>
    </location>
</feature>
<keyword evidence="2" id="KW-0804">Transcription</keyword>
<comment type="caution">
    <text evidence="3">Lacks conserved residue(s) required for the propagation of feature annotation.</text>
</comment>
<comment type="similarity">
    <text evidence="3">Belongs to the GRAS family.</text>
</comment>
<dbReference type="InterPro" id="IPR005202">
    <property type="entry name" value="TF_GRAS"/>
</dbReference>
<keyword evidence="5" id="KW-1185">Reference proteome</keyword>
<organism evidence="4 5">
    <name type="scientific">Ilex paraguariensis</name>
    <name type="common">yerba mate</name>
    <dbReference type="NCBI Taxonomy" id="185542"/>
    <lineage>
        <taxon>Eukaryota</taxon>
        <taxon>Viridiplantae</taxon>
        <taxon>Streptophyta</taxon>
        <taxon>Embryophyta</taxon>
        <taxon>Tracheophyta</taxon>
        <taxon>Spermatophyta</taxon>
        <taxon>Magnoliopsida</taxon>
        <taxon>eudicotyledons</taxon>
        <taxon>Gunneridae</taxon>
        <taxon>Pentapetalae</taxon>
        <taxon>asterids</taxon>
        <taxon>campanulids</taxon>
        <taxon>Aquifoliales</taxon>
        <taxon>Aquifoliaceae</taxon>
        <taxon>Ilex</taxon>
    </lineage>
</organism>
<proteinExistence type="inferred from homology"/>
<gene>
    <name evidence="4" type="ORF">ILEXP_LOCUS6263</name>
</gene>
<name>A0ABC8R2F0_9AQUA</name>
<reference evidence="4 5" key="1">
    <citation type="submission" date="2024-02" db="EMBL/GenBank/DDBJ databases">
        <authorList>
            <person name="Vignale AGUSTIN F."/>
            <person name="Sosa J E."/>
            <person name="Modenutti C."/>
        </authorList>
    </citation>
    <scope>NUCLEOTIDE SEQUENCE [LARGE SCALE GENOMIC DNA]</scope>
</reference>
<dbReference type="PANTHER" id="PTHR31636">
    <property type="entry name" value="OSJNBA0084A10.13 PROTEIN-RELATED"/>
    <property type="match status" value="1"/>
</dbReference>